<evidence type="ECO:0000256" key="3">
    <source>
        <dbReference type="SAM" id="Phobius"/>
    </source>
</evidence>
<keyword evidence="3" id="KW-0812">Transmembrane</keyword>
<dbReference type="Pfam" id="PF19403">
    <property type="entry name" value="SpaA_2"/>
    <property type="match status" value="1"/>
</dbReference>
<feature type="domain" description="SpaA-like prealbumin fold" evidence="4">
    <location>
        <begin position="248"/>
        <end position="331"/>
    </location>
</feature>
<evidence type="ECO:0000259" key="4">
    <source>
        <dbReference type="Pfam" id="PF19403"/>
    </source>
</evidence>
<name>A0A2M7V5T4_9BACT</name>
<dbReference type="Gene3D" id="2.40.160.150">
    <property type="match status" value="1"/>
</dbReference>
<dbReference type="InterPro" id="IPR045826">
    <property type="entry name" value="SpaA_PFL_dom_2"/>
</dbReference>
<dbReference type="AlphaFoldDB" id="A0A2M7V5T4"/>
<evidence type="ECO:0000313" key="6">
    <source>
        <dbReference type="Proteomes" id="UP000230078"/>
    </source>
</evidence>
<comment type="similarity">
    <text evidence="1">Belongs to the ice-binding protein family.</text>
</comment>
<sequence>MNLHKKSLHKHVIVTVLFFSFVIGFTWLSNVFAVIPPDRTFGITDTYSVYGHAGITNANAGTRVWGNVGDNNVGHAGFTATQVPDGIIDVSTANGTAIENDASSVYDSLMSATQGVPSDLDLAGTHTVANGNPVTPGVYNVGATTLNGAVELSGAGIYIFRSSASLTIATSGGAMTLSNGATPCNVFWAVPASMTIGTGSHIEGTIIAKTGLISLATGASLVGRAISLISQVTLDNNQITQPTCTPVPATLHVIKTVITDNGGTATSSDFTLNVTGTNVSTSSFAGSAAGVDVTLDAGTYEVTEPAVPAGYSQTGSGDCSGTIVAGETKTCTITNDDIAPQLIVNKIVVNDSGGAKVISEFPLFIDGGSVTSGVVSTTSIGSHTVSETSDFHYMSVIGGDCATDGTITLALGDVKTCTITNDDIAASGSLYHYTPVPPLIDVVKVPSPLALPKGPGTVKYTYTLHNIGTVPVNNVTMVGDTCSPITLISGDTNVDAILDVNETWVYTCSTILTKTHTNIITATGWANGISASDIANATVIVGIPVVPPLIHVTKIPSPLVLSTGGGMVTYTNKVTNPGMVALSNVYLTVMINVVR</sequence>
<dbReference type="Pfam" id="PF11999">
    <property type="entry name" value="Ice_binding"/>
    <property type="match status" value="1"/>
</dbReference>
<evidence type="ECO:0000256" key="2">
    <source>
        <dbReference type="ARBA" id="ARBA00022729"/>
    </source>
</evidence>
<accession>A0A2M7V5T4</accession>
<keyword evidence="2" id="KW-0732">Signal</keyword>
<keyword evidence="3" id="KW-0472">Membrane</keyword>
<comment type="caution">
    <text evidence="5">The sequence shown here is derived from an EMBL/GenBank/DDBJ whole genome shotgun (WGS) entry which is preliminary data.</text>
</comment>
<gene>
    <name evidence="5" type="ORF">COX83_00480</name>
</gene>
<evidence type="ECO:0000313" key="5">
    <source>
        <dbReference type="EMBL" id="PIZ93972.1"/>
    </source>
</evidence>
<organism evidence="5 6">
    <name type="scientific">Candidatus Magasanikbacteria bacterium CG_4_10_14_0_2_um_filter_41_31</name>
    <dbReference type="NCBI Taxonomy" id="1974639"/>
    <lineage>
        <taxon>Bacteria</taxon>
        <taxon>Candidatus Magasanikiibacteriota</taxon>
    </lineage>
</organism>
<dbReference type="EMBL" id="PFPI01000006">
    <property type="protein sequence ID" value="PIZ93972.1"/>
    <property type="molecule type" value="Genomic_DNA"/>
</dbReference>
<proteinExistence type="inferred from homology"/>
<protein>
    <recommendedName>
        <fullName evidence="4">SpaA-like prealbumin fold domain-containing protein</fullName>
    </recommendedName>
</protein>
<dbReference type="Proteomes" id="UP000230078">
    <property type="component" value="Unassembled WGS sequence"/>
</dbReference>
<keyword evidence="3" id="KW-1133">Transmembrane helix</keyword>
<reference evidence="6" key="1">
    <citation type="submission" date="2017-09" db="EMBL/GenBank/DDBJ databases">
        <title>Depth-based differentiation of microbial function through sediment-hosted aquifers and enrichment of novel symbionts in the deep terrestrial subsurface.</title>
        <authorList>
            <person name="Probst A.J."/>
            <person name="Ladd B."/>
            <person name="Jarett J.K."/>
            <person name="Geller-Mcgrath D.E."/>
            <person name="Sieber C.M.K."/>
            <person name="Emerson J.B."/>
            <person name="Anantharaman K."/>
            <person name="Thomas B.C."/>
            <person name="Malmstrom R."/>
            <person name="Stieglmeier M."/>
            <person name="Klingl A."/>
            <person name="Woyke T."/>
            <person name="Ryan C.M."/>
            <person name="Banfield J.F."/>
        </authorList>
    </citation>
    <scope>NUCLEOTIDE SEQUENCE [LARGE SCALE GENOMIC DNA]</scope>
</reference>
<evidence type="ECO:0000256" key="1">
    <source>
        <dbReference type="ARBA" id="ARBA00005445"/>
    </source>
</evidence>
<dbReference type="InterPro" id="IPR021884">
    <property type="entry name" value="Ice-bd_prot"/>
</dbReference>
<feature type="transmembrane region" description="Helical" evidence="3">
    <location>
        <begin position="12"/>
        <end position="35"/>
    </location>
</feature>